<evidence type="ECO:0000259" key="1">
    <source>
        <dbReference type="Pfam" id="PF00899"/>
    </source>
</evidence>
<organism evidence="2 3">
    <name type="scientific">Sphingomonas agrestis</name>
    <dbReference type="NCBI Taxonomy" id="3080540"/>
    <lineage>
        <taxon>Bacteria</taxon>
        <taxon>Pseudomonadati</taxon>
        <taxon>Pseudomonadota</taxon>
        <taxon>Alphaproteobacteria</taxon>
        <taxon>Sphingomonadales</taxon>
        <taxon>Sphingomonadaceae</taxon>
        <taxon>Sphingomonas</taxon>
    </lineage>
</organism>
<dbReference type="PANTHER" id="PTHR10953">
    <property type="entry name" value="UBIQUITIN-ACTIVATING ENZYME E1"/>
    <property type="match status" value="1"/>
</dbReference>
<accession>A0ABU3Y7S5</accession>
<keyword evidence="2" id="KW-0548">Nucleotidyltransferase</keyword>
<dbReference type="PANTHER" id="PTHR10953:SF102">
    <property type="entry name" value="ADENYLYLTRANSFERASE AND SULFURTRANSFERASE MOCS3"/>
    <property type="match status" value="1"/>
</dbReference>
<evidence type="ECO:0000313" key="3">
    <source>
        <dbReference type="Proteomes" id="UP001273531"/>
    </source>
</evidence>
<dbReference type="GO" id="GO:0016779">
    <property type="term" value="F:nucleotidyltransferase activity"/>
    <property type="evidence" value="ECO:0007669"/>
    <property type="project" value="UniProtKB-KW"/>
</dbReference>
<proteinExistence type="predicted"/>
<dbReference type="Gene3D" id="3.40.50.720">
    <property type="entry name" value="NAD(P)-binding Rossmann-like Domain"/>
    <property type="match status" value="1"/>
</dbReference>
<keyword evidence="3" id="KW-1185">Reference proteome</keyword>
<keyword evidence="2" id="KW-0808">Transferase</keyword>
<dbReference type="EMBL" id="JAWJEJ010000001">
    <property type="protein sequence ID" value="MDV3457461.1"/>
    <property type="molecule type" value="Genomic_DNA"/>
</dbReference>
<dbReference type="NCBIfam" id="NF004281">
    <property type="entry name" value="PRK05690.1"/>
    <property type="match status" value="1"/>
</dbReference>
<name>A0ABU3Y7S5_9SPHN</name>
<dbReference type="CDD" id="cd00757">
    <property type="entry name" value="ThiF_MoeB_HesA_family"/>
    <property type="match status" value="1"/>
</dbReference>
<protein>
    <submittedName>
        <fullName evidence="2">Molybdopterin-synthase adenylyltransferase MoeB</fullName>
    </submittedName>
</protein>
<gene>
    <name evidence="2" type="primary">moeB</name>
    <name evidence="2" type="ORF">RZN05_10740</name>
</gene>
<sequence length="269" mass="27498">MSFSDAQLDRYARHIVLREVGGAGQTKLLASHVLLIGAGGIGSPAIQYLAAAGVGRISVVDDDTVALSNLQRQTLYGTGQIGIAKVEAAREAVARLNPDVRFDAVAARIDAGNAARILAELAPDAILDGSDNFATRLAVADAALAAHIPLVAAAVAEFEGQLGTFRGWEADKPCYRCFVGGDPERPEATCAEQGVLGALTGVMGSLAALEAIRAIAPFGEDSAGKLLLVDALALRFRSLTLPKDPGCPACAGAQVGSSSSGIIPQPSNA</sequence>
<dbReference type="InterPro" id="IPR035985">
    <property type="entry name" value="Ubiquitin-activating_enz"/>
</dbReference>
<dbReference type="InterPro" id="IPR045886">
    <property type="entry name" value="ThiF/MoeB/HesA"/>
</dbReference>
<comment type="caution">
    <text evidence="2">The sequence shown here is derived from an EMBL/GenBank/DDBJ whole genome shotgun (WGS) entry which is preliminary data.</text>
</comment>
<dbReference type="Pfam" id="PF00899">
    <property type="entry name" value="ThiF"/>
    <property type="match status" value="1"/>
</dbReference>
<dbReference type="Proteomes" id="UP001273531">
    <property type="component" value="Unassembled WGS sequence"/>
</dbReference>
<reference evidence="2 3" key="1">
    <citation type="submission" date="2023-10" db="EMBL/GenBank/DDBJ databases">
        <title>Sphingomonas sp. HF-S4 16S ribosomal RNA gene Genome sequencing and assembly.</title>
        <authorList>
            <person name="Lee H."/>
        </authorList>
    </citation>
    <scope>NUCLEOTIDE SEQUENCE [LARGE SCALE GENOMIC DNA]</scope>
    <source>
        <strain evidence="2 3">HF-S4</strain>
    </source>
</reference>
<feature type="domain" description="THIF-type NAD/FAD binding fold" evidence="1">
    <location>
        <begin position="11"/>
        <end position="249"/>
    </location>
</feature>
<evidence type="ECO:0000313" key="2">
    <source>
        <dbReference type="EMBL" id="MDV3457461.1"/>
    </source>
</evidence>
<dbReference type="InterPro" id="IPR000594">
    <property type="entry name" value="ThiF_NAD_FAD-bd"/>
</dbReference>
<dbReference type="RefSeq" id="WP_317226612.1">
    <property type="nucleotide sequence ID" value="NZ_JAWJEJ010000001.1"/>
</dbReference>
<dbReference type="SUPFAM" id="SSF69572">
    <property type="entry name" value="Activating enzymes of the ubiquitin-like proteins"/>
    <property type="match status" value="1"/>
</dbReference>